<gene>
    <name evidence="2" type="ORF">JIP62_05085</name>
</gene>
<accession>A0ABX7BQE2</accession>
<sequence>MSDYFVGEIRAFAFGQVPQGWHLADGTVLQTGQYAALFSLLGNAYGGTYPQTFALPDLRGRVPVDVGSAAGATYALGAKTGSENVALTLGQLPAHQHALNATTAVGNTGNANGNAIATVNQDDLTPPQQRPLYAAPGTLQPLLASSVGTKGGGAAHPNIQPSTVINYCIALTGLYPPRQ</sequence>
<dbReference type="Proteomes" id="UP000595448">
    <property type="component" value="Chromosome"/>
</dbReference>
<dbReference type="Gene3D" id="3.90.1340.10">
    <property type="entry name" value="Phage tail collar domain"/>
    <property type="match status" value="1"/>
</dbReference>
<feature type="domain" description="Phage tail collar" evidence="1">
    <location>
        <begin position="7"/>
        <end position="63"/>
    </location>
</feature>
<dbReference type="EMBL" id="CP067977">
    <property type="protein sequence ID" value="QQQ19472.1"/>
    <property type="molecule type" value="Genomic_DNA"/>
</dbReference>
<proteinExistence type="predicted"/>
<evidence type="ECO:0000259" key="1">
    <source>
        <dbReference type="Pfam" id="PF07484"/>
    </source>
</evidence>
<keyword evidence="3" id="KW-1185">Reference proteome</keyword>
<dbReference type="Pfam" id="PF07484">
    <property type="entry name" value="Collar"/>
    <property type="match status" value="1"/>
</dbReference>
<name>A0ABX7BQE2_9CAUL</name>
<dbReference type="RefSeq" id="WP_201103823.1">
    <property type="nucleotide sequence ID" value="NZ_CP067977.1"/>
</dbReference>
<dbReference type="InterPro" id="IPR037053">
    <property type="entry name" value="Phage_tail_collar_dom_sf"/>
</dbReference>
<dbReference type="InterPro" id="IPR011083">
    <property type="entry name" value="Phage_tail_collar_dom"/>
</dbReference>
<protein>
    <submittedName>
        <fullName evidence="2">Phage tail protein</fullName>
    </submittedName>
</protein>
<evidence type="ECO:0000313" key="3">
    <source>
        <dbReference type="Proteomes" id="UP000595448"/>
    </source>
</evidence>
<evidence type="ECO:0000313" key="2">
    <source>
        <dbReference type="EMBL" id="QQQ19472.1"/>
    </source>
</evidence>
<organism evidence="2 3">
    <name type="scientific">Brevundimonas vitisensis</name>
    <dbReference type="NCBI Taxonomy" id="2800818"/>
    <lineage>
        <taxon>Bacteria</taxon>
        <taxon>Pseudomonadati</taxon>
        <taxon>Pseudomonadota</taxon>
        <taxon>Alphaproteobacteria</taxon>
        <taxon>Caulobacterales</taxon>
        <taxon>Caulobacteraceae</taxon>
        <taxon>Brevundimonas</taxon>
    </lineage>
</organism>
<dbReference type="SUPFAM" id="SSF88874">
    <property type="entry name" value="Receptor-binding domain of short tail fibre protein gp12"/>
    <property type="match status" value="1"/>
</dbReference>
<reference evidence="2 3" key="1">
    <citation type="submission" date="2021-01" db="EMBL/GenBank/DDBJ databases">
        <title>Brevundimonas vitis sp. nov., an bacterium isolated from grape (Vitis vinifera).</title>
        <authorList>
            <person name="Jiang L."/>
            <person name="Lee J."/>
        </authorList>
    </citation>
    <scope>NUCLEOTIDE SEQUENCE [LARGE SCALE GENOMIC DNA]</scope>
    <source>
        <strain evidence="2 3">GRTSA-9</strain>
    </source>
</reference>